<protein>
    <submittedName>
        <fullName evidence="1">6100_t:CDS:1</fullName>
    </submittedName>
</protein>
<feature type="non-terminal residue" evidence="1">
    <location>
        <position position="1"/>
    </location>
</feature>
<gene>
    <name evidence="1" type="ORF">ALEPTO_LOCUS8945</name>
</gene>
<dbReference type="EMBL" id="CAJVPS010005971">
    <property type="protein sequence ID" value="CAG8620511.1"/>
    <property type="molecule type" value="Genomic_DNA"/>
</dbReference>
<dbReference type="Proteomes" id="UP000789508">
    <property type="component" value="Unassembled WGS sequence"/>
</dbReference>
<accession>A0A9N9GN04</accession>
<keyword evidence="2" id="KW-1185">Reference proteome</keyword>
<reference evidence="1" key="1">
    <citation type="submission" date="2021-06" db="EMBL/GenBank/DDBJ databases">
        <authorList>
            <person name="Kallberg Y."/>
            <person name="Tangrot J."/>
            <person name="Rosling A."/>
        </authorList>
    </citation>
    <scope>NUCLEOTIDE SEQUENCE</scope>
    <source>
        <strain evidence="1">FL130A</strain>
    </source>
</reference>
<name>A0A9N9GN04_9GLOM</name>
<sequence>LIPLLDPFNFISFPAEPPICERNGLTMRVLLIITSLWFGIEAKLKSNELPSSPSQFPGQSPIDNQLRRNDFITGENSKMVGNYVRKKTTRPLEAEDDRDRFYKRQRGQVDPIEIEEPSLDKIAQEQPMLVDQCPVWCYENRVEFFYVSELFFITFDFAFKRDHSKGC</sequence>
<comment type="caution">
    <text evidence="1">The sequence shown here is derived from an EMBL/GenBank/DDBJ whole genome shotgun (WGS) entry which is preliminary data.</text>
</comment>
<evidence type="ECO:0000313" key="2">
    <source>
        <dbReference type="Proteomes" id="UP000789508"/>
    </source>
</evidence>
<organism evidence="1 2">
    <name type="scientific">Ambispora leptoticha</name>
    <dbReference type="NCBI Taxonomy" id="144679"/>
    <lineage>
        <taxon>Eukaryota</taxon>
        <taxon>Fungi</taxon>
        <taxon>Fungi incertae sedis</taxon>
        <taxon>Mucoromycota</taxon>
        <taxon>Glomeromycotina</taxon>
        <taxon>Glomeromycetes</taxon>
        <taxon>Archaeosporales</taxon>
        <taxon>Ambisporaceae</taxon>
        <taxon>Ambispora</taxon>
    </lineage>
</organism>
<dbReference type="AlphaFoldDB" id="A0A9N9GN04"/>
<evidence type="ECO:0000313" key="1">
    <source>
        <dbReference type="EMBL" id="CAG8620511.1"/>
    </source>
</evidence>
<proteinExistence type="predicted"/>